<dbReference type="AlphaFoldDB" id="W2MDB8"/>
<dbReference type="VEuPathDB" id="FungiDB:PPTG_03746"/>
<proteinExistence type="predicted"/>
<dbReference type="PANTHER" id="PTHR33050:SF7">
    <property type="entry name" value="RIBONUCLEASE H"/>
    <property type="match status" value="1"/>
</dbReference>
<sequence length="936" mass="106189">MTDFTRILHLVRSRFLGFGTAVIHPLSSQSEPETINTSVRHLPSLFDMAISRQCIINGTTRCVPLGTFRSFQTIAKKHHIPFPVNRVFLKPTTPRLNIPVVDVRLITALIPVPHIGIEGVLPIFRGQTSQDQRPNKALRPHLYKQHLAEYPDLTLLCNIAEHGVVPHWRNPSERVGVRPVPQNYPSADMGSAVVTHKPVTEYHRGRCILADRSALVEEPCYYSSAFVLVPKKDIPLSNDGRIIHDLSAPHGSSINDATNTDWTPDDRWDPYSSIARRVLQLRRQYPDAIIYVLGADIAETFLHVPVHARHASAFRGRYPSITRRDHVRYRRLRVDSLARMLRKPFWIFQWVDDIVVIEVDIGDRLHCAEQRLRNAIKLVFGPDGWHEGKFTTWSRQIHAVAIDWNLVDLSVSIPQRKIHKMKSKVTEALDLQYITKKNLSSLVGVLRHVTTFIPIAKPFMQRLIRAMERFGNPGTPMNDMLHGDLEWWKQLVFENEFAGVPMSMFDSTPPESDGWVVIHNESSFIVEGLTPRRTFRTTRFQSDNGATLSQCLFSVVSSWIPVNPSHTFESPGAGASPSLQKADAISYQSPRAEIRNSSMRCTHPDLPICSYAYADRLDRITAATGQLKRVAINESFLRTYTKKFNHWVNFCEEFGFPIWIDELPHERQARIASDSKVAAVVFAHRSVRNARQNYKNPEFELIAQGYKRTNSHVDRKQLVTTPMLREMHRKLQESRNDTEDGKTDLLWGSIVLAFFFFDRSSELRGPVARDSSTGGTTHCIKAVDVILRNRHGVIIEPGSVAAHSAEILYRSHKGDQVRQGTVIRHYRSGESHLCPVIAAETCLRVRPRWLHGGRRLGPFLTSVNATSTIKKSEVAILIKQAARTQGLDQLCVSFDANRWCLCTTRGREKGNSHSTYGKMGKLVLLGVHQTPTRHAS</sequence>
<dbReference type="PANTHER" id="PTHR33050">
    <property type="entry name" value="REVERSE TRANSCRIPTASE DOMAIN-CONTAINING PROTEIN"/>
    <property type="match status" value="1"/>
</dbReference>
<dbReference type="EMBL" id="KI695802">
    <property type="protein sequence ID" value="ETM34285.1"/>
    <property type="molecule type" value="Genomic_DNA"/>
</dbReference>
<reference evidence="1" key="1">
    <citation type="submission" date="2013-11" db="EMBL/GenBank/DDBJ databases">
        <title>The Genome Sequence of Phytophthora parasitica IAC_01/95.</title>
        <authorList>
            <consortium name="The Broad Institute Genomics Platform"/>
            <person name="Russ C."/>
            <person name="Tyler B."/>
            <person name="Panabieres F."/>
            <person name="Shan W."/>
            <person name="Tripathy S."/>
            <person name="Grunwald N."/>
            <person name="Machado M."/>
            <person name="Johnson C.S."/>
            <person name="Arredondo F."/>
            <person name="Hong C."/>
            <person name="Coffey M."/>
            <person name="Young S.K."/>
            <person name="Zeng Q."/>
            <person name="Gargeya S."/>
            <person name="Fitzgerald M."/>
            <person name="Abouelleil A."/>
            <person name="Alvarado L."/>
            <person name="Chapman S.B."/>
            <person name="Gainer-Dewar J."/>
            <person name="Goldberg J."/>
            <person name="Griggs A."/>
            <person name="Gujja S."/>
            <person name="Hansen M."/>
            <person name="Howarth C."/>
            <person name="Imamovic A."/>
            <person name="Ireland A."/>
            <person name="Larimer J."/>
            <person name="McCowan C."/>
            <person name="Murphy C."/>
            <person name="Pearson M."/>
            <person name="Poon T.W."/>
            <person name="Priest M."/>
            <person name="Roberts A."/>
            <person name="Saif S."/>
            <person name="Shea T."/>
            <person name="Sykes S."/>
            <person name="Wortman J."/>
            <person name="Nusbaum C."/>
            <person name="Birren B."/>
        </authorList>
    </citation>
    <scope>NUCLEOTIDE SEQUENCE [LARGE SCALE GENOMIC DNA]</scope>
    <source>
        <strain evidence="1">IAC_01/95</strain>
    </source>
</reference>
<name>W2MDB8_PHYNI</name>
<gene>
    <name evidence="1" type="ORF">L914_18600</name>
</gene>
<dbReference type="Proteomes" id="UP000054532">
    <property type="component" value="Unassembled WGS sequence"/>
</dbReference>
<organism evidence="1">
    <name type="scientific">Phytophthora nicotianae</name>
    <name type="common">Potato buckeye rot agent</name>
    <name type="synonym">Phytophthora parasitica</name>
    <dbReference type="NCBI Taxonomy" id="4792"/>
    <lineage>
        <taxon>Eukaryota</taxon>
        <taxon>Sar</taxon>
        <taxon>Stramenopiles</taxon>
        <taxon>Oomycota</taxon>
        <taxon>Peronosporomycetes</taxon>
        <taxon>Peronosporales</taxon>
        <taxon>Peronosporaceae</taxon>
        <taxon>Phytophthora</taxon>
    </lineage>
</organism>
<accession>W2MDB8</accession>
<protein>
    <submittedName>
        <fullName evidence="1">Uncharacterized protein</fullName>
    </submittedName>
</protein>
<dbReference type="InterPro" id="IPR052055">
    <property type="entry name" value="Hepadnavirus_pol/RT"/>
</dbReference>
<evidence type="ECO:0000313" key="1">
    <source>
        <dbReference type="EMBL" id="ETM34285.1"/>
    </source>
</evidence>